<dbReference type="RefSeq" id="WP_226750307.1">
    <property type="nucleotide sequence ID" value="NZ_JAEINI020000002.1"/>
</dbReference>
<organism evidence="1 2">
    <name type="scientific">Alishewanella maricola</name>
    <dbReference type="NCBI Taxonomy" id="2795740"/>
    <lineage>
        <taxon>Bacteria</taxon>
        <taxon>Pseudomonadati</taxon>
        <taxon>Pseudomonadota</taxon>
        <taxon>Gammaproteobacteria</taxon>
        <taxon>Alteromonadales</taxon>
        <taxon>Alteromonadaceae</taxon>
        <taxon>Alishewanella</taxon>
    </lineage>
</organism>
<evidence type="ECO:0000313" key="2">
    <source>
        <dbReference type="Proteomes" id="UP000633814"/>
    </source>
</evidence>
<accession>A0ABS8C1L4</accession>
<keyword evidence="2" id="KW-1185">Reference proteome</keyword>
<dbReference type="Proteomes" id="UP000633814">
    <property type="component" value="Unassembled WGS sequence"/>
</dbReference>
<proteinExistence type="predicted"/>
<reference evidence="1 2" key="1">
    <citation type="submission" date="2021-10" db="EMBL/GenBank/DDBJ databases">
        <title>Alishewanella koreense sp. nov. isolated from seawater of southwestern coast in South Korea and the proposal for the reclassification of Rheinheimera perlucida and Rheinheimera tuosuensis as Arsukibacterium perlucida and Arsukibacterium tuosuensis.</title>
        <authorList>
            <person name="Kim K.H."/>
            <person name="Ruan W."/>
            <person name="Kim K.R."/>
            <person name="Baek J.H."/>
            <person name="Jeon C.O."/>
        </authorList>
    </citation>
    <scope>NUCLEOTIDE SEQUENCE [LARGE SCALE GENOMIC DNA]</scope>
    <source>
        <strain evidence="1 2">16-MA</strain>
    </source>
</reference>
<protein>
    <submittedName>
        <fullName evidence="1">Uncharacterized protein</fullName>
    </submittedName>
</protein>
<dbReference type="EMBL" id="JAEINI020000002">
    <property type="protein sequence ID" value="MCB5226221.1"/>
    <property type="molecule type" value="Genomic_DNA"/>
</dbReference>
<evidence type="ECO:0000313" key="1">
    <source>
        <dbReference type="EMBL" id="MCB5226221.1"/>
    </source>
</evidence>
<gene>
    <name evidence="1" type="ORF">JAO78_005265</name>
</gene>
<comment type="caution">
    <text evidence="1">The sequence shown here is derived from an EMBL/GenBank/DDBJ whole genome shotgun (WGS) entry which is preliminary data.</text>
</comment>
<sequence length="57" mass="6358">MSNEQQNQTNEQKPASCLDWELTQALIHLNNAKGLTDSRRAHLLLSAAQIVKGVRES</sequence>
<name>A0ABS8C1L4_9ALTE</name>